<feature type="region of interest" description="Disordered" evidence="1">
    <location>
        <begin position="353"/>
        <end position="385"/>
    </location>
</feature>
<evidence type="ECO:0000256" key="1">
    <source>
        <dbReference type="SAM" id="MobiDB-lite"/>
    </source>
</evidence>
<protein>
    <submittedName>
        <fullName evidence="2">WGS project CBMI000000000 data, contig CS3069_c004926</fullName>
    </submittedName>
</protein>
<proteinExistence type="predicted"/>
<comment type="caution">
    <text evidence="2">The sequence shown here is derived from an EMBL/GenBank/DDBJ whole genome shotgun (WGS) entry which is preliminary data.</text>
</comment>
<sequence>MAEPVSEAQRTFLKKWEHATEAVSDTLGRLHFHTALMRNIPVEHLEYSVSTIMIDDDTWFRKDIASLSAANRRYKGISVANDYEDGHLEPKIPADFEIKDRRVFPPTTATGPTQATSLDLEAQVTAKMHTLMSPATPMPMSPNSMPQNDSFEYPILPKASPRATCMQCSFCFVELELKGSDEDNQEQWKRHVDQDIKPYSCLFPQCSNSLHFFVHFHEWQSHMDSVHSKDWMQRVHTKTWSCDIDHDTPLTFESEREWSEHFFIPASHPSLKKLPTRYQLDAYCTEIEKYVPRGQFVCPLCERIPDEILPETERETLDASRIHSLLTFHVANHIKSLALMAVPSIEARVRDVDDDKPSMAISGDSVVHPPSGQDSNEQASLPPEH</sequence>
<accession>A0A090MEW9</accession>
<name>A0A090MEW9_9HYPO</name>
<dbReference type="EMBL" id="CBMI010004922">
    <property type="protein sequence ID" value="CEG05688.1"/>
    <property type="molecule type" value="Genomic_DNA"/>
</dbReference>
<evidence type="ECO:0000313" key="2">
    <source>
        <dbReference type="EMBL" id="CEG05688.1"/>
    </source>
</evidence>
<dbReference type="PANTHER" id="PTHR35391">
    <property type="entry name" value="C2H2-TYPE DOMAIN-CONTAINING PROTEIN-RELATED"/>
    <property type="match status" value="1"/>
</dbReference>
<dbReference type="AlphaFoldDB" id="A0A090MEW9"/>
<dbReference type="PANTHER" id="PTHR35391:SF7">
    <property type="entry name" value="C2H2-TYPE DOMAIN-CONTAINING PROTEIN"/>
    <property type="match status" value="1"/>
</dbReference>
<gene>
    <name evidence="2" type="ORF">BN850_0134390</name>
</gene>
<organism evidence="2">
    <name type="scientific">Fusarium clavum</name>
    <dbReference type="NCBI Taxonomy" id="2594811"/>
    <lineage>
        <taxon>Eukaryota</taxon>
        <taxon>Fungi</taxon>
        <taxon>Dikarya</taxon>
        <taxon>Ascomycota</taxon>
        <taxon>Pezizomycotina</taxon>
        <taxon>Sordariomycetes</taxon>
        <taxon>Hypocreomycetidae</taxon>
        <taxon>Hypocreales</taxon>
        <taxon>Nectriaceae</taxon>
        <taxon>Fusarium</taxon>
        <taxon>Fusarium incarnatum-equiseti species complex</taxon>
    </lineage>
</organism>
<reference evidence="2" key="1">
    <citation type="submission" date="2013-05" db="EMBL/GenBank/DDBJ databases">
        <title>Draft genome sequences of six wheat associated Fusarium spp. isolates.</title>
        <authorList>
            <person name="Moolhuijzen P.M."/>
            <person name="Manners J.M."/>
            <person name="Wilcox S."/>
            <person name="Bellgard M.I."/>
            <person name="Gardiner D.M."/>
        </authorList>
    </citation>
    <scope>NUCLEOTIDE SEQUENCE</scope>
    <source>
        <strain evidence="2">CS3069</strain>
    </source>
</reference>